<proteinExistence type="predicted"/>
<keyword evidence="2" id="KW-1185">Reference proteome</keyword>
<dbReference type="RefSeq" id="WP_179354836.1">
    <property type="nucleotide sequence ID" value="NZ_CP058627.1"/>
</dbReference>
<organism evidence="1 2">
    <name type="scientific">Chitinibacter bivalviorum</name>
    <dbReference type="NCBI Taxonomy" id="2739434"/>
    <lineage>
        <taxon>Bacteria</taxon>
        <taxon>Pseudomonadati</taxon>
        <taxon>Pseudomonadota</taxon>
        <taxon>Betaproteobacteria</taxon>
        <taxon>Neisseriales</taxon>
        <taxon>Chitinibacteraceae</taxon>
        <taxon>Chitinibacter</taxon>
    </lineage>
</organism>
<dbReference type="AlphaFoldDB" id="A0A7H9BHX2"/>
<evidence type="ECO:0000313" key="1">
    <source>
        <dbReference type="EMBL" id="QLG88320.1"/>
    </source>
</evidence>
<reference evidence="1 2" key="1">
    <citation type="submission" date="2020-07" db="EMBL/GenBank/DDBJ databases">
        <title>Complete genome sequence of Chitinibacter sp. 2T18.</title>
        <authorList>
            <person name="Bae J.-W."/>
            <person name="Choi J.-W."/>
        </authorList>
    </citation>
    <scope>NUCLEOTIDE SEQUENCE [LARGE SCALE GENOMIC DNA]</scope>
    <source>
        <strain evidence="1 2">2T18</strain>
    </source>
</reference>
<dbReference type="KEGG" id="chiz:HQ393_08705"/>
<dbReference type="Proteomes" id="UP000509597">
    <property type="component" value="Chromosome"/>
</dbReference>
<dbReference type="EMBL" id="CP058627">
    <property type="protein sequence ID" value="QLG88320.1"/>
    <property type="molecule type" value="Genomic_DNA"/>
</dbReference>
<gene>
    <name evidence="1" type="ORF">HQ393_08705</name>
</gene>
<evidence type="ECO:0000313" key="2">
    <source>
        <dbReference type="Proteomes" id="UP000509597"/>
    </source>
</evidence>
<accession>A0A7H9BHX2</accession>
<sequence>MLEFLIITLIVLACLPFIPWPKWGKKKSLLDQHLHPLTTIAGPIDPDEKD</sequence>
<name>A0A7H9BHX2_9NEIS</name>
<protein>
    <submittedName>
        <fullName evidence="1">Uncharacterized protein</fullName>
    </submittedName>
</protein>